<keyword evidence="1" id="KW-0472">Membrane</keyword>
<keyword evidence="1" id="KW-1133">Transmembrane helix</keyword>
<keyword evidence="1" id="KW-0812">Transmembrane</keyword>
<organism evidence="2">
    <name type="scientific">Solanum lycopersicum</name>
    <name type="common">Tomato</name>
    <name type="synonym">Lycopersicon esculentum</name>
    <dbReference type="NCBI Taxonomy" id="4081"/>
    <lineage>
        <taxon>Eukaryota</taxon>
        <taxon>Viridiplantae</taxon>
        <taxon>Streptophyta</taxon>
        <taxon>Embryophyta</taxon>
        <taxon>Tracheophyta</taxon>
        <taxon>Spermatophyta</taxon>
        <taxon>Magnoliopsida</taxon>
        <taxon>eudicotyledons</taxon>
        <taxon>Gunneridae</taxon>
        <taxon>Pentapetalae</taxon>
        <taxon>asterids</taxon>
        <taxon>lamiids</taxon>
        <taxon>Solanales</taxon>
        <taxon>Solanaceae</taxon>
        <taxon>Solanoideae</taxon>
        <taxon>Solaneae</taxon>
        <taxon>Solanum</taxon>
        <taxon>Solanum subgen. Lycopersicon</taxon>
    </lineage>
</organism>
<accession>A0A3Q7H7J6</accession>
<evidence type="ECO:0000256" key="1">
    <source>
        <dbReference type="SAM" id="Phobius"/>
    </source>
</evidence>
<reference evidence="2" key="2">
    <citation type="submission" date="2019-01" db="UniProtKB">
        <authorList>
            <consortium name="EnsemblPlants"/>
        </authorList>
    </citation>
    <scope>IDENTIFICATION</scope>
    <source>
        <strain evidence="2">cv. Heinz 1706</strain>
    </source>
</reference>
<feature type="transmembrane region" description="Helical" evidence="1">
    <location>
        <begin position="24"/>
        <end position="44"/>
    </location>
</feature>
<dbReference type="AlphaFoldDB" id="A0A3Q7H7J6"/>
<dbReference type="InParanoid" id="A0A3Q7H7J6"/>
<reference evidence="2" key="1">
    <citation type="journal article" date="2012" name="Nature">
        <title>The tomato genome sequence provides insights into fleshy fruit evolution.</title>
        <authorList>
            <consortium name="Tomato Genome Consortium"/>
        </authorList>
    </citation>
    <scope>NUCLEOTIDE SEQUENCE [LARGE SCALE GENOMIC DNA]</scope>
    <source>
        <strain evidence="2">cv. Heinz 1706</strain>
    </source>
</reference>
<dbReference type="Proteomes" id="UP000004994">
    <property type="component" value="Chromosome 7"/>
</dbReference>
<dbReference type="STRING" id="4081.A0A3Q7H7J6"/>
<evidence type="ECO:0000313" key="2">
    <source>
        <dbReference type="EnsemblPlants" id="Solyc07g026700.1.1.1"/>
    </source>
</evidence>
<proteinExistence type="predicted"/>
<name>A0A3Q7H7J6_SOLLC</name>
<protein>
    <submittedName>
        <fullName evidence="2">Uncharacterized protein</fullName>
    </submittedName>
</protein>
<dbReference type="PaxDb" id="4081-Solyc07g026700.1.1"/>
<evidence type="ECO:0000313" key="3">
    <source>
        <dbReference type="Proteomes" id="UP000004994"/>
    </source>
</evidence>
<sequence>MVAVLIHEIPPSSTSADDKDEVNYFGIFNVVEVVIVVYLLAFAISAPRGTLISQLFAAISKH</sequence>
<dbReference type="EnsemblPlants" id="Solyc07g026700.1.1">
    <property type="protein sequence ID" value="Solyc07g026700.1.1.1"/>
    <property type="gene ID" value="Solyc07g026700.1"/>
</dbReference>
<dbReference type="Gramene" id="Solyc07g026700.1.1">
    <property type="protein sequence ID" value="Solyc07g026700.1.1.1"/>
    <property type="gene ID" value="Solyc07g026700.1"/>
</dbReference>
<keyword evidence="3" id="KW-1185">Reference proteome</keyword>